<accession>A0A8H7QRY7</accession>
<evidence type="ECO:0000313" key="2">
    <source>
        <dbReference type="Proteomes" id="UP000650833"/>
    </source>
</evidence>
<dbReference type="OrthoDB" id="2221424at2759"/>
<reference evidence="1" key="1">
    <citation type="submission" date="2020-12" db="EMBL/GenBank/DDBJ databases">
        <title>Metabolic potential, ecology and presence of endohyphal bacteria is reflected in genomic diversity of Mucoromycotina.</title>
        <authorList>
            <person name="Muszewska A."/>
            <person name="Okrasinska A."/>
            <person name="Steczkiewicz K."/>
            <person name="Drgas O."/>
            <person name="Orlowska M."/>
            <person name="Perlinska-Lenart U."/>
            <person name="Aleksandrzak-Piekarczyk T."/>
            <person name="Szatraj K."/>
            <person name="Zielenkiewicz U."/>
            <person name="Pilsyk S."/>
            <person name="Malc E."/>
            <person name="Mieczkowski P."/>
            <person name="Kruszewska J.S."/>
            <person name="Biernat P."/>
            <person name="Pawlowska J."/>
        </authorList>
    </citation>
    <scope>NUCLEOTIDE SEQUENCE</scope>
    <source>
        <strain evidence="1">CBS 226.32</strain>
    </source>
</reference>
<gene>
    <name evidence="1" type="ORF">INT46_005160</name>
</gene>
<evidence type="ECO:0000313" key="1">
    <source>
        <dbReference type="EMBL" id="KAG2197185.1"/>
    </source>
</evidence>
<protein>
    <submittedName>
        <fullName evidence="1">Uncharacterized protein</fullName>
    </submittedName>
</protein>
<proteinExistence type="predicted"/>
<keyword evidence="2" id="KW-1185">Reference proteome</keyword>
<comment type="caution">
    <text evidence="1">The sequence shown here is derived from an EMBL/GenBank/DDBJ whole genome shotgun (WGS) entry which is preliminary data.</text>
</comment>
<dbReference type="Proteomes" id="UP000650833">
    <property type="component" value="Unassembled WGS sequence"/>
</dbReference>
<dbReference type="EMBL" id="JAEPRC010000441">
    <property type="protein sequence ID" value="KAG2197185.1"/>
    <property type="molecule type" value="Genomic_DNA"/>
</dbReference>
<dbReference type="AlphaFoldDB" id="A0A8H7QRY7"/>
<sequence>MINCYVIFDKVGGYTISVKDKLLEFLKLHPIRENQQTNDEKIKLSSIVNFMKELKYELLKANVSIFDKTQIIFCLPVEWTEDKYGNDLRALFLKAGWVNGEDHKNRLIFSTFIERFVLYLQINKNNGIKFERERKYLVFYMDNTSIRLTCYQMQSAKELIAVSKKLALSDFLLTPTILDDESIDLSSFNKIVHNKIEKIFTIRQNTNNRTVKNSVLRRLAEEVLRNLNYICSNMHSAPLATILDYPNFLYSDEMVKEYMEVLEGWDCDTFIKEILNDKDIEQLMYKVVDAYKRILCKYSQVENSPDGIQAITFCDDFYGLRLFNKDLVLVALLDAKISVANSKFINIVDDTMISRAALQKPYKMIQIANALLPPDILSKDNLSLYPNLIEHDWRENDLIQPNSFYVQAYIYENCINFILNKVIAVSSIDNAVQKSTFTIQEKNINIENIINTACDILWNHFQSLDFEDHSNSFSRNCCYEHSDGEFDVENYFNFKANLKILMSNWFQDENMLSNQMLDINQSISTNINSKFALNITCRMLIEVALKPAITNVATVIASTLASNDLFGLYDVSALIIICESKDIVLNKFNSILKETTLKRLQIHQKRPVVFHGKKELLACNLLGNWVNNVNQILGTGSYLQVSSTSYMVKT</sequence>
<feature type="non-terminal residue" evidence="1">
    <location>
        <position position="1"/>
    </location>
</feature>
<name>A0A8H7QRY7_9FUNG</name>
<organism evidence="1 2">
    <name type="scientific">Mucor plumbeus</name>
    <dbReference type="NCBI Taxonomy" id="97098"/>
    <lineage>
        <taxon>Eukaryota</taxon>
        <taxon>Fungi</taxon>
        <taxon>Fungi incertae sedis</taxon>
        <taxon>Mucoromycota</taxon>
        <taxon>Mucoromycotina</taxon>
        <taxon>Mucoromycetes</taxon>
        <taxon>Mucorales</taxon>
        <taxon>Mucorineae</taxon>
        <taxon>Mucoraceae</taxon>
        <taxon>Mucor</taxon>
    </lineage>
</organism>